<dbReference type="PANTHER" id="PTHR45713:SF6">
    <property type="entry name" value="F5_8 TYPE C DOMAIN-CONTAINING PROTEIN"/>
    <property type="match status" value="1"/>
</dbReference>
<dbReference type="GO" id="GO:0046872">
    <property type="term" value="F:metal ion binding"/>
    <property type="evidence" value="ECO:0007669"/>
    <property type="project" value="UniProtKB-KW"/>
</dbReference>
<comment type="function">
    <text evidence="1">Acts as a defensive agent. Recognizes blood group fucosylated oligosaccharides including A, B, H and Lewis B-type antigens. Does not recognize Lewis A antigen and has low affinity for monovalent haptens.</text>
</comment>
<comment type="subunit">
    <text evidence="3">Homotrimer.</text>
</comment>
<dbReference type="Gene3D" id="2.60.120.260">
    <property type="entry name" value="Galactose-binding domain-like"/>
    <property type="match status" value="1"/>
</dbReference>
<dbReference type="InterPro" id="IPR008979">
    <property type="entry name" value="Galactose-bd-like_sf"/>
</dbReference>
<keyword evidence="8" id="KW-0812">Transmembrane</keyword>
<keyword evidence="5" id="KW-0430">Lectin</keyword>
<dbReference type="OrthoDB" id="6102375at2759"/>
<comment type="caution">
    <text evidence="10">The sequence shown here is derived from an EMBL/GenBank/DDBJ whole genome shotgun (WGS) entry which is preliminary data.</text>
</comment>
<evidence type="ECO:0000256" key="1">
    <source>
        <dbReference type="ARBA" id="ARBA00002219"/>
    </source>
</evidence>
<evidence type="ECO:0000313" key="10">
    <source>
        <dbReference type="EMBL" id="VDI56061.1"/>
    </source>
</evidence>
<keyword evidence="4" id="KW-0479">Metal-binding</keyword>
<evidence type="ECO:0000259" key="9">
    <source>
        <dbReference type="SMART" id="SM00607"/>
    </source>
</evidence>
<feature type="domain" description="Fucolectin tachylectin-4 pentraxin-1" evidence="9">
    <location>
        <begin position="25"/>
        <end position="189"/>
    </location>
</feature>
<organism evidence="10 11">
    <name type="scientific">Mytilus galloprovincialis</name>
    <name type="common">Mediterranean mussel</name>
    <dbReference type="NCBI Taxonomy" id="29158"/>
    <lineage>
        <taxon>Eukaryota</taxon>
        <taxon>Metazoa</taxon>
        <taxon>Spiralia</taxon>
        <taxon>Lophotrochozoa</taxon>
        <taxon>Mollusca</taxon>
        <taxon>Bivalvia</taxon>
        <taxon>Autobranchia</taxon>
        <taxon>Pteriomorphia</taxon>
        <taxon>Mytilida</taxon>
        <taxon>Mytiloidea</taxon>
        <taxon>Mytilidae</taxon>
        <taxon>Mytilinae</taxon>
        <taxon>Mytilus</taxon>
    </lineage>
</organism>
<keyword evidence="6" id="KW-0106">Calcium</keyword>
<evidence type="ECO:0000256" key="7">
    <source>
        <dbReference type="ARBA" id="ARBA00023157"/>
    </source>
</evidence>
<dbReference type="Pfam" id="PF22633">
    <property type="entry name" value="F5_F8_type_C_2"/>
    <property type="match status" value="1"/>
</dbReference>
<keyword evidence="11" id="KW-1185">Reference proteome</keyword>
<evidence type="ECO:0000256" key="6">
    <source>
        <dbReference type="ARBA" id="ARBA00022837"/>
    </source>
</evidence>
<gene>
    <name evidence="10" type="ORF">MGAL_10B080582</name>
</gene>
<dbReference type="SMART" id="SM00607">
    <property type="entry name" value="FTP"/>
    <property type="match status" value="1"/>
</dbReference>
<dbReference type="SUPFAM" id="SSF49785">
    <property type="entry name" value="Galactose-binding domain-like"/>
    <property type="match status" value="1"/>
</dbReference>
<dbReference type="PANTHER" id="PTHR45713">
    <property type="entry name" value="FTP DOMAIN-CONTAINING PROTEIN"/>
    <property type="match status" value="1"/>
</dbReference>
<dbReference type="GO" id="GO:0042806">
    <property type="term" value="F:fucose binding"/>
    <property type="evidence" value="ECO:0007669"/>
    <property type="project" value="UniProtKB-ARBA"/>
</dbReference>
<keyword evidence="8" id="KW-1133">Transmembrane helix</keyword>
<feature type="transmembrane region" description="Helical" evidence="8">
    <location>
        <begin position="284"/>
        <end position="305"/>
    </location>
</feature>
<reference evidence="10" key="1">
    <citation type="submission" date="2018-11" db="EMBL/GenBank/DDBJ databases">
        <authorList>
            <person name="Alioto T."/>
            <person name="Alioto T."/>
        </authorList>
    </citation>
    <scope>NUCLEOTIDE SEQUENCE</scope>
</reference>
<name>A0A8B6FXV5_MYTGA</name>
<accession>A0A8B6FXV5</accession>
<protein>
    <recommendedName>
        <fullName evidence="9">Fucolectin tachylectin-4 pentraxin-1 domain-containing protein</fullName>
    </recommendedName>
</protein>
<dbReference type="GO" id="GO:0010185">
    <property type="term" value="P:regulation of cellular defense response"/>
    <property type="evidence" value="ECO:0007669"/>
    <property type="project" value="UniProtKB-ARBA"/>
</dbReference>
<evidence type="ECO:0000256" key="3">
    <source>
        <dbReference type="ARBA" id="ARBA00011233"/>
    </source>
</evidence>
<evidence type="ECO:0000256" key="8">
    <source>
        <dbReference type="SAM" id="Phobius"/>
    </source>
</evidence>
<keyword evidence="7" id="KW-1015">Disulfide bond</keyword>
<dbReference type="InterPro" id="IPR051941">
    <property type="entry name" value="BG_Antigen-Binding_Lectin"/>
</dbReference>
<evidence type="ECO:0000256" key="2">
    <source>
        <dbReference type="ARBA" id="ARBA00010147"/>
    </source>
</evidence>
<proteinExistence type="inferred from homology"/>
<dbReference type="InterPro" id="IPR006585">
    <property type="entry name" value="FTP1"/>
</dbReference>
<evidence type="ECO:0000313" key="11">
    <source>
        <dbReference type="Proteomes" id="UP000596742"/>
    </source>
</evidence>
<evidence type="ECO:0000256" key="5">
    <source>
        <dbReference type="ARBA" id="ARBA00022734"/>
    </source>
</evidence>
<comment type="similarity">
    <text evidence="2">Belongs to the fucolectin family.</text>
</comment>
<dbReference type="AlphaFoldDB" id="A0A8B6FXV5"/>
<evidence type="ECO:0000256" key="4">
    <source>
        <dbReference type="ARBA" id="ARBA00022723"/>
    </source>
</evidence>
<dbReference type="Proteomes" id="UP000596742">
    <property type="component" value="Unassembled WGS sequence"/>
</dbReference>
<sequence>MREKLYSVFYVLLTNSLLPVFGNGYMNIALNKHATQVSTLNDNVSKFGPMNANNGKKNQVATNGDCTHTTNKDPVKWWTVDFGNMYTIESVHIYARKDCCLERHSDFEIRLHNTSDWSSQYCLCYKQIGQAPTEIVHVNCTMTGLSGKYLTVYKKDDYHHYPLTLCEVEVYGTEITGNTVNTNALKPTTEITTITNQIRQMTTNTRNNYDIQPKENMNMCLCKRSASDIYQQQNHNYSKEERQFLINERIKILQKELKIDKSKLSSTRRKKTCAEDDRRSSQHLGFIGIIVLVSIMGCIVLSDLVDLIRFINKPRCRWCMRKRKKKK</sequence>
<dbReference type="EMBL" id="UYJE01007560">
    <property type="protein sequence ID" value="VDI56061.1"/>
    <property type="molecule type" value="Genomic_DNA"/>
</dbReference>
<dbReference type="GO" id="GO:0001868">
    <property type="term" value="P:regulation of complement activation, lectin pathway"/>
    <property type="evidence" value="ECO:0007669"/>
    <property type="project" value="UniProtKB-ARBA"/>
</dbReference>
<keyword evidence="8" id="KW-0472">Membrane</keyword>